<accession>A0A6H5GGH3</accession>
<evidence type="ECO:0000313" key="1">
    <source>
        <dbReference type="EMBL" id="CAB0002030.1"/>
    </source>
</evidence>
<dbReference type="Proteomes" id="UP000479000">
    <property type="component" value="Unassembled WGS sequence"/>
</dbReference>
<organism evidence="1 2">
    <name type="scientific">Nesidiocoris tenuis</name>
    <dbReference type="NCBI Taxonomy" id="355587"/>
    <lineage>
        <taxon>Eukaryota</taxon>
        <taxon>Metazoa</taxon>
        <taxon>Ecdysozoa</taxon>
        <taxon>Arthropoda</taxon>
        <taxon>Hexapoda</taxon>
        <taxon>Insecta</taxon>
        <taxon>Pterygota</taxon>
        <taxon>Neoptera</taxon>
        <taxon>Paraneoptera</taxon>
        <taxon>Hemiptera</taxon>
        <taxon>Heteroptera</taxon>
        <taxon>Panheteroptera</taxon>
        <taxon>Cimicomorpha</taxon>
        <taxon>Miridae</taxon>
        <taxon>Dicyphina</taxon>
        <taxon>Nesidiocoris</taxon>
    </lineage>
</organism>
<evidence type="ECO:0000313" key="2">
    <source>
        <dbReference type="Proteomes" id="UP000479000"/>
    </source>
</evidence>
<sequence length="62" mass="7029">MFYVKHNGVFLQYSSWDHKSGKCQPGTGGLRVQTAAFQAQIFGVRSKNTRHIVHRQIPADEV</sequence>
<gene>
    <name evidence="1" type="ORF">NTEN_LOCUS7817</name>
</gene>
<protein>
    <submittedName>
        <fullName evidence="1">Uncharacterized protein</fullName>
    </submittedName>
</protein>
<feature type="non-terminal residue" evidence="1">
    <location>
        <position position="62"/>
    </location>
</feature>
<dbReference type="EMBL" id="CADCXU010011888">
    <property type="protein sequence ID" value="CAB0002030.1"/>
    <property type="molecule type" value="Genomic_DNA"/>
</dbReference>
<dbReference type="AlphaFoldDB" id="A0A6H5GGH3"/>
<keyword evidence="2" id="KW-1185">Reference proteome</keyword>
<proteinExistence type="predicted"/>
<name>A0A6H5GGH3_9HEMI</name>
<reference evidence="1 2" key="1">
    <citation type="submission" date="2020-02" db="EMBL/GenBank/DDBJ databases">
        <authorList>
            <person name="Ferguson B K."/>
        </authorList>
    </citation>
    <scope>NUCLEOTIDE SEQUENCE [LARGE SCALE GENOMIC DNA]</scope>
</reference>